<evidence type="ECO:0000313" key="1">
    <source>
        <dbReference type="EMBL" id="MED6258607.1"/>
    </source>
</evidence>
<reference evidence="1 2" key="1">
    <citation type="submission" date="2021-07" db="EMBL/GenBank/DDBJ databases">
        <authorList>
            <person name="Palmer J.M."/>
        </authorList>
    </citation>
    <scope>NUCLEOTIDE SEQUENCE [LARGE SCALE GENOMIC DNA]</scope>
    <source>
        <strain evidence="1 2">AT_MEX2019</strain>
        <tissue evidence="1">Muscle</tissue>
    </source>
</reference>
<dbReference type="Proteomes" id="UP001345963">
    <property type="component" value="Unassembled WGS sequence"/>
</dbReference>
<feature type="non-terminal residue" evidence="1">
    <location>
        <position position="1"/>
    </location>
</feature>
<dbReference type="EMBL" id="JAHUTI010080878">
    <property type="protein sequence ID" value="MED6258607.1"/>
    <property type="molecule type" value="Genomic_DNA"/>
</dbReference>
<accession>A0ABU7C7E6</accession>
<sequence>LAICTGCVPRISPNDLWRCVPATPDPAWRRGRRRPWRSARSLPAQFIFFLTGSRERTRSHEELSSRCNLWQLEMDSDSGVALQPSHTGKIAK</sequence>
<comment type="caution">
    <text evidence="1">The sequence shown here is derived from an EMBL/GenBank/DDBJ whole genome shotgun (WGS) entry which is preliminary data.</text>
</comment>
<gene>
    <name evidence="1" type="ORF">ATANTOWER_009724</name>
</gene>
<protein>
    <submittedName>
        <fullName evidence="1">Uncharacterized protein</fullName>
    </submittedName>
</protein>
<name>A0ABU7C7E6_9TELE</name>
<evidence type="ECO:0000313" key="2">
    <source>
        <dbReference type="Proteomes" id="UP001345963"/>
    </source>
</evidence>
<organism evidence="1 2">
    <name type="scientific">Ataeniobius toweri</name>
    <dbReference type="NCBI Taxonomy" id="208326"/>
    <lineage>
        <taxon>Eukaryota</taxon>
        <taxon>Metazoa</taxon>
        <taxon>Chordata</taxon>
        <taxon>Craniata</taxon>
        <taxon>Vertebrata</taxon>
        <taxon>Euteleostomi</taxon>
        <taxon>Actinopterygii</taxon>
        <taxon>Neopterygii</taxon>
        <taxon>Teleostei</taxon>
        <taxon>Neoteleostei</taxon>
        <taxon>Acanthomorphata</taxon>
        <taxon>Ovalentaria</taxon>
        <taxon>Atherinomorphae</taxon>
        <taxon>Cyprinodontiformes</taxon>
        <taxon>Goodeidae</taxon>
        <taxon>Ataeniobius</taxon>
    </lineage>
</organism>
<keyword evidence="2" id="KW-1185">Reference proteome</keyword>
<proteinExistence type="predicted"/>